<dbReference type="SUPFAM" id="SSF54637">
    <property type="entry name" value="Thioesterase/thiol ester dehydrase-isomerase"/>
    <property type="match status" value="1"/>
</dbReference>
<comment type="similarity">
    <text evidence="1">Belongs to the thioesterase PaaI family.</text>
</comment>
<dbReference type="Gene3D" id="3.10.129.10">
    <property type="entry name" value="Hotdog Thioesterase"/>
    <property type="match status" value="1"/>
</dbReference>
<dbReference type="NCBIfam" id="TIGR00369">
    <property type="entry name" value="unchar_dom_1"/>
    <property type="match status" value="1"/>
</dbReference>
<dbReference type="EMBL" id="WHUW01000019">
    <property type="protein sequence ID" value="KAF8437164.1"/>
    <property type="molecule type" value="Genomic_DNA"/>
</dbReference>
<dbReference type="PANTHER" id="PTHR21660:SF1">
    <property type="entry name" value="ACYL-COENZYME A THIOESTERASE 13"/>
    <property type="match status" value="1"/>
</dbReference>
<evidence type="ECO:0000256" key="1">
    <source>
        <dbReference type="ARBA" id="ARBA00008324"/>
    </source>
</evidence>
<evidence type="ECO:0000313" key="5">
    <source>
        <dbReference type="Proteomes" id="UP001194468"/>
    </source>
</evidence>
<dbReference type="PANTHER" id="PTHR21660">
    <property type="entry name" value="THIOESTERASE SUPERFAMILY MEMBER-RELATED"/>
    <property type="match status" value="1"/>
</dbReference>
<keyword evidence="5" id="KW-1185">Reference proteome</keyword>
<feature type="domain" description="Thioesterase" evidence="3">
    <location>
        <begin position="80"/>
        <end position="157"/>
    </location>
</feature>
<dbReference type="Proteomes" id="UP001194468">
    <property type="component" value="Unassembled WGS sequence"/>
</dbReference>
<evidence type="ECO:0000259" key="3">
    <source>
        <dbReference type="Pfam" id="PF03061"/>
    </source>
</evidence>
<organism evidence="4 5">
    <name type="scientific">Boletus edulis BED1</name>
    <dbReference type="NCBI Taxonomy" id="1328754"/>
    <lineage>
        <taxon>Eukaryota</taxon>
        <taxon>Fungi</taxon>
        <taxon>Dikarya</taxon>
        <taxon>Basidiomycota</taxon>
        <taxon>Agaricomycotina</taxon>
        <taxon>Agaricomycetes</taxon>
        <taxon>Agaricomycetidae</taxon>
        <taxon>Boletales</taxon>
        <taxon>Boletineae</taxon>
        <taxon>Boletaceae</taxon>
        <taxon>Boletoideae</taxon>
        <taxon>Boletus</taxon>
    </lineage>
</organism>
<dbReference type="InterPro" id="IPR039298">
    <property type="entry name" value="ACOT13"/>
</dbReference>
<dbReference type="Pfam" id="PF03061">
    <property type="entry name" value="4HBT"/>
    <property type="match status" value="1"/>
</dbReference>
<dbReference type="AlphaFoldDB" id="A0AAD4BR46"/>
<reference evidence="4" key="2">
    <citation type="journal article" date="2020" name="Nat. Commun.">
        <title>Large-scale genome sequencing of mycorrhizal fungi provides insights into the early evolution of symbiotic traits.</title>
        <authorList>
            <person name="Miyauchi S."/>
            <person name="Kiss E."/>
            <person name="Kuo A."/>
            <person name="Drula E."/>
            <person name="Kohler A."/>
            <person name="Sanchez-Garcia M."/>
            <person name="Morin E."/>
            <person name="Andreopoulos B."/>
            <person name="Barry K.W."/>
            <person name="Bonito G."/>
            <person name="Buee M."/>
            <person name="Carver A."/>
            <person name="Chen C."/>
            <person name="Cichocki N."/>
            <person name="Clum A."/>
            <person name="Culley D."/>
            <person name="Crous P.W."/>
            <person name="Fauchery L."/>
            <person name="Girlanda M."/>
            <person name="Hayes R.D."/>
            <person name="Keri Z."/>
            <person name="LaButti K."/>
            <person name="Lipzen A."/>
            <person name="Lombard V."/>
            <person name="Magnuson J."/>
            <person name="Maillard F."/>
            <person name="Murat C."/>
            <person name="Nolan M."/>
            <person name="Ohm R.A."/>
            <person name="Pangilinan J."/>
            <person name="Pereira M.F."/>
            <person name="Perotto S."/>
            <person name="Peter M."/>
            <person name="Pfister S."/>
            <person name="Riley R."/>
            <person name="Sitrit Y."/>
            <person name="Stielow J.B."/>
            <person name="Szollosi G."/>
            <person name="Zifcakova L."/>
            <person name="Stursova M."/>
            <person name="Spatafora J.W."/>
            <person name="Tedersoo L."/>
            <person name="Vaario L.M."/>
            <person name="Yamada A."/>
            <person name="Yan M."/>
            <person name="Wang P."/>
            <person name="Xu J."/>
            <person name="Bruns T."/>
            <person name="Baldrian P."/>
            <person name="Vilgalys R."/>
            <person name="Dunand C."/>
            <person name="Henrissat B."/>
            <person name="Grigoriev I.V."/>
            <person name="Hibbett D."/>
            <person name="Nagy L.G."/>
            <person name="Martin F.M."/>
        </authorList>
    </citation>
    <scope>NUCLEOTIDE SEQUENCE</scope>
    <source>
        <strain evidence="4">BED1</strain>
    </source>
</reference>
<gene>
    <name evidence="4" type="ORF">L210DRAFT_2357590</name>
</gene>
<accession>A0AAD4BR46</accession>
<reference evidence="4" key="1">
    <citation type="submission" date="2019-10" db="EMBL/GenBank/DDBJ databases">
        <authorList>
            <consortium name="DOE Joint Genome Institute"/>
            <person name="Kuo A."/>
            <person name="Miyauchi S."/>
            <person name="Kiss E."/>
            <person name="Drula E."/>
            <person name="Kohler A."/>
            <person name="Sanchez-Garcia M."/>
            <person name="Andreopoulos B."/>
            <person name="Barry K.W."/>
            <person name="Bonito G."/>
            <person name="Buee M."/>
            <person name="Carver A."/>
            <person name="Chen C."/>
            <person name="Cichocki N."/>
            <person name="Clum A."/>
            <person name="Culley D."/>
            <person name="Crous P.W."/>
            <person name="Fauchery L."/>
            <person name="Girlanda M."/>
            <person name="Hayes R."/>
            <person name="Keri Z."/>
            <person name="LaButti K."/>
            <person name="Lipzen A."/>
            <person name="Lombard V."/>
            <person name="Magnuson J."/>
            <person name="Maillard F."/>
            <person name="Morin E."/>
            <person name="Murat C."/>
            <person name="Nolan M."/>
            <person name="Ohm R."/>
            <person name="Pangilinan J."/>
            <person name="Pereira M."/>
            <person name="Perotto S."/>
            <person name="Peter M."/>
            <person name="Riley R."/>
            <person name="Sitrit Y."/>
            <person name="Stielow B."/>
            <person name="Szollosi G."/>
            <person name="Zifcakova L."/>
            <person name="Stursova M."/>
            <person name="Spatafora J.W."/>
            <person name="Tedersoo L."/>
            <person name="Vaario L.-M."/>
            <person name="Yamada A."/>
            <person name="Yan M."/>
            <person name="Wang P."/>
            <person name="Xu J."/>
            <person name="Bruns T."/>
            <person name="Baldrian P."/>
            <person name="Vilgalys R."/>
            <person name="Henrissat B."/>
            <person name="Grigoriev I.V."/>
            <person name="Hibbett D."/>
            <person name="Nagy L.G."/>
            <person name="Martin F.M."/>
        </authorList>
    </citation>
    <scope>NUCLEOTIDE SEQUENCE</scope>
    <source>
        <strain evidence="4">BED1</strain>
    </source>
</reference>
<evidence type="ECO:0000313" key="4">
    <source>
        <dbReference type="EMBL" id="KAF8437164.1"/>
    </source>
</evidence>
<dbReference type="InterPro" id="IPR003736">
    <property type="entry name" value="PAAI_dom"/>
</dbReference>
<proteinExistence type="inferred from homology"/>
<dbReference type="InterPro" id="IPR029069">
    <property type="entry name" value="HotDog_dom_sf"/>
</dbReference>
<comment type="caution">
    <text evidence="4">The sequence shown here is derived from an EMBL/GenBank/DDBJ whole genome shotgun (WGS) entry which is preliminary data.</text>
</comment>
<keyword evidence="2" id="KW-0378">Hydrolase</keyword>
<dbReference type="GO" id="GO:0047617">
    <property type="term" value="F:fatty acyl-CoA hydrolase activity"/>
    <property type="evidence" value="ECO:0007669"/>
    <property type="project" value="InterPro"/>
</dbReference>
<evidence type="ECO:0000256" key="2">
    <source>
        <dbReference type="ARBA" id="ARBA00022801"/>
    </source>
</evidence>
<name>A0AAD4BR46_BOLED</name>
<sequence length="181" mass="19650">MKVKYRRNLPAVFLGMHPSKSKLVQRWLNVMTTHGFGTRSVQHMELVEVSIVPNVDEPTRQEARVVLEMTVTQDTTNSSGKMHGACIVHLVDICTTLPTAAMSFASGGSGSVGVSQSINVVYHAPASLGDKLRLINTSTAMGTRTWNGRIEIWDVTHHRLVASGTQVKMEASSSSSSTSKL</sequence>
<protein>
    <submittedName>
        <fullName evidence="4">HotDog domain-containing protein</fullName>
    </submittedName>
</protein>
<dbReference type="InterPro" id="IPR006683">
    <property type="entry name" value="Thioestr_dom"/>
</dbReference>